<reference evidence="2" key="1">
    <citation type="journal article" date="2019" name="Int. J. Syst. Evol. Microbiol.">
        <title>The Global Catalogue of Microorganisms (GCM) 10K type strain sequencing project: providing services to taxonomists for standard genome sequencing and annotation.</title>
        <authorList>
            <consortium name="The Broad Institute Genomics Platform"/>
            <consortium name="The Broad Institute Genome Sequencing Center for Infectious Disease"/>
            <person name="Wu L."/>
            <person name="Ma J."/>
        </authorList>
    </citation>
    <scope>NUCLEOTIDE SEQUENCE [LARGE SCALE GENOMIC DNA]</scope>
    <source>
        <strain evidence="2">CCUG 60523</strain>
    </source>
</reference>
<dbReference type="Gene3D" id="3.40.50.2000">
    <property type="entry name" value="Glycogen Phosphorylase B"/>
    <property type="match status" value="1"/>
</dbReference>
<dbReference type="SUPFAM" id="SSF53756">
    <property type="entry name" value="UDP-Glycosyltransferase/glycogen phosphorylase"/>
    <property type="match status" value="1"/>
</dbReference>
<dbReference type="EMBL" id="JBHRZS010000006">
    <property type="protein sequence ID" value="MFC3879992.1"/>
    <property type="molecule type" value="Genomic_DNA"/>
</dbReference>
<evidence type="ECO:0000313" key="1">
    <source>
        <dbReference type="EMBL" id="MFC3879992.1"/>
    </source>
</evidence>
<dbReference type="RefSeq" id="WP_377904942.1">
    <property type="nucleotide sequence ID" value="NZ_JBHRZS010000006.1"/>
</dbReference>
<evidence type="ECO:0000313" key="2">
    <source>
        <dbReference type="Proteomes" id="UP001595805"/>
    </source>
</evidence>
<protein>
    <submittedName>
        <fullName evidence="1">Uncharacterized protein</fullName>
    </submittedName>
</protein>
<gene>
    <name evidence="1" type="ORF">ACFOSV_07390</name>
</gene>
<comment type="caution">
    <text evidence="1">The sequence shown here is derived from an EMBL/GenBank/DDBJ whole genome shotgun (WGS) entry which is preliminary data.</text>
</comment>
<proteinExistence type="predicted"/>
<dbReference type="Proteomes" id="UP001595805">
    <property type="component" value="Unassembled WGS sequence"/>
</dbReference>
<name>A0ABV8APR4_9BACT</name>
<organism evidence="1 2">
    <name type="scientific">Algoriphagus namhaensis</name>
    <dbReference type="NCBI Taxonomy" id="915353"/>
    <lineage>
        <taxon>Bacteria</taxon>
        <taxon>Pseudomonadati</taxon>
        <taxon>Bacteroidota</taxon>
        <taxon>Cytophagia</taxon>
        <taxon>Cytophagales</taxon>
        <taxon>Cyclobacteriaceae</taxon>
        <taxon>Algoriphagus</taxon>
    </lineage>
</organism>
<sequence length="374" mass="43460">MQTLVCQSFPAWDTPYVKSTVEILKRVSKTKRVIFLDYPYTLKDLWSHPNVPKKAIWSRKPRLIQTGFGEIEVYNFLPVLPVNWVNSPILFRFLMWINGIIQGWTIRRIRKQLDPKETQVINAFNPVNGHFTKTFWKGFKQNYYAYDQLEATAWAGKWGKHFEPEFIRSVDQIIVSSSGLRRKFEKLHPNVKCVKNGVSLEHFQHPTMEKPQTKKMGYLGAFDDRVDLELIKQVAEAYPDYLMEILGPVKISSESFPENVFFLGTKDPSELNTTVQDWCLCLIPFVKNEFTQAIYPLKINEYLAAGKPVVSTNFADLSDFEGMVRVVESHADFIKGIKKEIRYNNRLKISKRISFAKQNSWESRAEEFLLALAS</sequence>
<accession>A0ABV8APR4</accession>
<keyword evidence="2" id="KW-1185">Reference proteome</keyword>